<keyword evidence="5 9" id="KW-0067">ATP-binding</keyword>
<dbReference type="GO" id="GO:0005524">
    <property type="term" value="F:ATP binding"/>
    <property type="evidence" value="ECO:0007669"/>
    <property type="project" value="UniProtKB-UniRule"/>
</dbReference>
<dbReference type="RefSeq" id="XP_002677049.1">
    <property type="nucleotide sequence ID" value="XM_002677003.1"/>
</dbReference>
<dbReference type="STRING" id="5762.D2VG82"/>
<dbReference type="OrthoDB" id="3176171at2759"/>
<dbReference type="SUPFAM" id="SSF52540">
    <property type="entry name" value="P-loop containing nucleoside triphosphate hydrolases"/>
    <property type="match status" value="1"/>
</dbReference>
<dbReference type="GO" id="GO:0005874">
    <property type="term" value="C:microtubule"/>
    <property type="evidence" value="ECO:0007669"/>
    <property type="project" value="UniProtKB-KW"/>
</dbReference>
<evidence type="ECO:0000256" key="4">
    <source>
        <dbReference type="ARBA" id="ARBA00022741"/>
    </source>
</evidence>
<dbReference type="PROSITE" id="PS50067">
    <property type="entry name" value="KINESIN_MOTOR_2"/>
    <property type="match status" value="1"/>
</dbReference>
<keyword evidence="6 10" id="KW-0175">Coiled coil</keyword>
<dbReference type="InterPro" id="IPR027417">
    <property type="entry name" value="P-loop_NTPase"/>
</dbReference>
<dbReference type="PRINTS" id="PR00380">
    <property type="entry name" value="KINESINHEAVY"/>
</dbReference>
<feature type="compositionally biased region" description="Polar residues" evidence="11">
    <location>
        <begin position="953"/>
        <end position="967"/>
    </location>
</feature>
<feature type="compositionally biased region" description="Polar residues" evidence="11">
    <location>
        <begin position="983"/>
        <end position="995"/>
    </location>
</feature>
<dbReference type="Proteomes" id="UP000006671">
    <property type="component" value="Unassembled WGS sequence"/>
</dbReference>
<dbReference type="SUPFAM" id="SSF49562">
    <property type="entry name" value="C2 domain (Calcium/lipid-binding domain, CaLB)"/>
    <property type="match status" value="1"/>
</dbReference>
<dbReference type="EMBL" id="GG738869">
    <property type="protein sequence ID" value="EFC44305.1"/>
    <property type="molecule type" value="Genomic_DNA"/>
</dbReference>
<dbReference type="SUPFAM" id="SSF49879">
    <property type="entry name" value="SMAD/FHA domain"/>
    <property type="match status" value="1"/>
</dbReference>
<evidence type="ECO:0000256" key="9">
    <source>
        <dbReference type="PROSITE-ProRule" id="PRU00283"/>
    </source>
</evidence>
<comment type="similarity">
    <text evidence="9">Belongs to the TRAFAC class myosin-kinesin ATPase superfamily. Kinesin family.</text>
</comment>
<dbReference type="CDD" id="cd22709">
    <property type="entry name" value="FHA_KIF28P"/>
    <property type="match status" value="1"/>
</dbReference>
<evidence type="ECO:0000256" key="3">
    <source>
        <dbReference type="ARBA" id="ARBA00022701"/>
    </source>
</evidence>
<evidence type="ECO:0000313" key="13">
    <source>
        <dbReference type="EMBL" id="EFC44305.1"/>
    </source>
</evidence>
<feature type="binding site" evidence="9">
    <location>
        <begin position="97"/>
        <end position="104"/>
    </location>
    <ligand>
        <name>ATP</name>
        <dbReference type="ChEBI" id="CHEBI:30616"/>
    </ligand>
</feature>
<evidence type="ECO:0000259" key="12">
    <source>
        <dbReference type="PROSITE" id="PS50067"/>
    </source>
</evidence>
<dbReference type="InterPro" id="IPR035892">
    <property type="entry name" value="C2_domain_sf"/>
</dbReference>
<dbReference type="InParanoid" id="D2VG82"/>
<gene>
    <name evidence="13" type="ORF">NAEGRDRAFT_88153</name>
</gene>
<proteinExistence type="inferred from homology"/>
<evidence type="ECO:0000256" key="11">
    <source>
        <dbReference type="SAM" id="MobiDB-lite"/>
    </source>
</evidence>
<keyword evidence="4 9" id="KW-0547">Nucleotide-binding</keyword>
<dbReference type="PANTHER" id="PTHR47117">
    <property type="entry name" value="STAR-RELATED LIPID TRANSFER PROTEIN 9"/>
    <property type="match status" value="1"/>
</dbReference>
<evidence type="ECO:0000313" key="14">
    <source>
        <dbReference type="Proteomes" id="UP000006671"/>
    </source>
</evidence>
<dbReference type="SMART" id="SM00240">
    <property type="entry name" value="FHA"/>
    <property type="match status" value="1"/>
</dbReference>
<evidence type="ECO:0000256" key="1">
    <source>
        <dbReference type="ARBA" id="ARBA00004245"/>
    </source>
</evidence>
<dbReference type="AlphaFoldDB" id="D2VG82"/>
<evidence type="ECO:0000256" key="2">
    <source>
        <dbReference type="ARBA" id="ARBA00022490"/>
    </source>
</evidence>
<dbReference type="GO" id="GO:0003777">
    <property type="term" value="F:microtubule motor activity"/>
    <property type="evidence" value="ECO:0007669"/>
    <property type="project" value="InterPro"/>
</dbReference>
<dbReference type="Pfam" id="PF00498">
    <property type="entry name" value="FHA"/>
    <property type="match status" value="1"/>
</dbReference>
<keyword evidence="3" id="KW-0493">Microtubule</keyword>
<dbReference type="Gene3D" id="6.10.250.2520">
    <property type="match status" value="1"/>
</dbReference>
<feature type="coiled-coil region" evidence="10">
    <location>
        <begin position="578"/>
        <end position="645"/>
    </location>
</feature>
<evidence type="ECO:0000256" key="7">
    <source>
        <dbReference type="ARBA" id="ARBA00023175"/>
    </source>
</evidence>
<dbReference type="eggNOG" id="KOG0241">
    <property type="taxonomic scope" value="Eukaryota"/>
</dbReference>
<dbReference type="GO" id="GO:0007018">
    <property type="term" value="P:microtubule-based movement"/>
    <property type="evidence" value="ECO:0007669"/>
    <property type="project" value="InterPro"/>
</dbReference>
<accession>D2VG82</accession>
<evidence type="ECO:0000256" key="8">
    <source>
        <dbReference type="ARBA" id="ARBA00023212"/>
    </source>
</evidence>
<evidence type="ECO:0000256" key="10">
    <source>
        <dbReference type="SAM" id="Coils"/>
    </source>
</evidence>
<dbReference type="Pfam" id="PF16183">
    <property type="entry name" value="Kinesin_assoc"/>
    <property type="match status" value="1"/>
</dbReference>
<feature type="coiled-coil region" evidence="10">
    <location>
        <begin position="400"/>
        <end position="437"/>
    </location>
</feature>
<reference evidence="13 14" key="1">
    <citation type="journal article" date="2010" name="Cell">
        <title>The genome of Naegleria gruberi illuminates early eukaryotic versatility.</title>
        <authorList>
            <person name="Fritz-Laylin L.K."/>
            <person name="Prochnik S.E."/>
            <person name="Ginger M.L."/>
            <person name="Dacks J.B."/>
            <person name="Carpenter M.L."/>
            <person name="Field M.C."/>
            <person name="Kuo A."/>
            <person name="Paredez A."/>
            <person name="Chapman J."/>
            <person name="Pham J."/>
            <person name="Shu S."/>
            <person name="Neupane R."/>
            <person name="Cipriano M."/>
            <person name="Mancuso J."/>
            <person name="Tu H."/>
            <person name="Salamov A."/>
            <person name="Lindquist E."/>
            <person name="Shapiro H."/>
            <person name="Lucas S."/>
            <person name="Grigoriev I.V."/>
            <person name="Cande W.Z."/>
            <person name="Fulton C."/>
            <person name="Rokhsar D.S."/>
            <person name="Dawson S.C."/>
        </authorList>
    </citation>
    <scope>NUCLEOTIDE SEQUENCE [LARGE SCALE GENOMIC DNA]</scope>
    <source>
        <strain evidence="13 14">NEG-M</strain>
    </source>
</reference>
<evidence type="ECO:0000256" key="6">
    <source>
        <dbReference type="ARBA" id="ARBA00023054"/>
    </source>
</evidence>
<dbReference type="InterPro" id="IPR032405">
    <property type="entry name" value="Kinesin_assoc"/>
</dbReference>
<comment type="subcellular location">
    <subcellularLocation>
        <location evidence="1">Cytoplasm</location>
        <location evidence="1">Cytoskeleton</location>
    </subcellularLocation>
</comment>
<keyword evidence="14" id="KW-1185">Reference proteome</keyword>
<keyword evidence="8" id="KW-0206">Cytoskeleton</keyword>
<evidence type="ECO:0000256" key="5">
    <source>
        <dbReference type="ARBA" id="ARBA00022840"/>
    </source>
</evidence>
<dbReference type="VEuPathDB" id="AmoebaDB:NAEGRDRAFT_88153"/>
<dbReference type="FunFam" id="3.40.850.10:FF:000042">
    <property type="entry name" value="Kinesin family member 14"/>
    <property type="match status" value="1"/>
</dbReference>
<dbReference type="Pfam" id="PF00225">
    <property type="entry name" value="Kinesin"/>
    <property type="match status" value="1"/>
</dbReference>
<dbReference type="InterPro" id="IPR001752">
    <property type="entry name" value="Kinesin_motor_dom"/>
</dbReference>
<name>D2VG82_NAEGR</name>
<dbReference type="SMART" id="SM00129">
    <property type="entry name" value="KISc"/>
    <property type="match status" value="1"/>
</dbReference>
<dbReference type="GO" id="GO:0008017">
    <property type="term" value="F:microtubule binding"/>
    <property type="evidence" value="ECO:0007669"/>
    <property type="project" value="InterPro"/>
</dbReference>
<dbReference type="InterPro" id="IPR036961">
    <property type="entry name" value="Kinesin_motor_dom_sf"/>
</dbReference>
<keyword evidence="2" id="KW-0963">Cytoplasm</keyword>
<dbReference type="InterPro" id="IPR000253">
    <property type="entry name" value="FHA_dom"/>
</dbReference>
<dbReference type="GeneID" id="8848161"/>
<dbReference type="KEGG" id="ngr:NAEGRDRAFT_88153"/>
<keyword evidence="7 9" id="KW-0505">Motor protein</keyword>
<sequence>MSSDSVLVAVRVRPFNEREKRIKGGTQCIINMEGPQTIIRDPDTHGQDRPFSFDYSFWSHDEKSEGHTPQEKVFDEIGVRIIENAFQGYNTSLFAYGQTGSGKTYTMMGVGEGEHMGLIPRICKAIFHRIREDGNKNDGITRNYRVETSMIEIYNEQVRDLFNPTNPLNNKAGLKIRENPQTGPYIEGMESCIVHNEDDILRLMDEGNRLRTIAKTNMNDTSSRAHTIFQIILASSTESIVDNGTSAFSEKVSIINLIDLAGSERADKTGATGERLKEGSSINVSLTALGNVINKLSEKAENPNKKVFVPYRNSVLTWLLKESLGGNSKTIMIATLSPSDYNYQETLSTLRYANRAKSIKNKAKINEDPNATVIRELRDEISRLKCLLTPSNKVVDDDEKIKLKEQLASSQQIIEQLQTTQKEKERRTHEIEKARRKVLEEAGIVFTDIGDIVQSTDAPSLVNLNEDPMMSGMLVYFFKIGDTFLGRDKSNNIVLNGLQIKPQHCIVSRTPENIIIIPINSATVYVNGKLITKDTELKCNDRIILGNNHVFRFTETSSQVDENIDWAFAQEELSQEQKRAIEYAVEEKEKEIEETMKAKLLEIEKEYEKEKYKQQEIIERQVKELEEHKQKLEEMDEKKKKKRRSFRDTVRGVLKGLHNKLVHKEEKVVKPPPGNISRNRIDENLVRLLPMIKEANDIVKDFNKNIRYDLKILVKNSEPLLGIQAVDKERKKTTMWSVEEFETRLVKMREKVLIIREPVQNDLNTSMTEEVQDPFYGSSVEVVGTARMELKHLARRTAKEELLPLLDVDGEVRGHLLAAIVPLVPGDETMKQTPLPVETPDDLMGQSLHFLLKIKAVKELDSQSKDNYVRFKFYTEKPIHTSKQTGTNLLFNFHRRYCVRTVNEDLIEYLEDGFIQFDLVGEITQEEGKWNSLRRKSLSSYGGLMQEAFANSTMNSSQNGSVGGSTTPKRKAIPNFTPPTSPISPANSDLNHSLDTSDTYSNASELIKENEILKARIRRLSIGGLPSPSKNKTVIPPQATSISSYSILIVNFISLTNCPYGDGCVNFKVSLSQGSEERTYNEKAKSGLVPCTVGQFPINEKLSFNILETIQPDNVLKIKLCHNKQEVMKLSTTIERIFELFRSGNEEEIAFNGSTTKLQWSFSLDV</sequence>
<organism evidence="14">
    <name type="scientific">Naegleria gruberi</name>
    <name type="common">Amoeba</name>
    <dbReference type="NCBI Taxonomy" id="5762"/>
    <lineage>
        <taxon>Eukaryota</taxon>
        <taxon>Discoba</taxon>
        <taxon>Heterolobosea</taxon>
        <taxon>Tetramitia</taxon>
        <taxon>Eutetramitia</taxon>
        <taxon>Vahlkampfiidae</taxon>
        <taxon>Naegleria</taxon>
    </lineage>
</organism>
<dbReference type="InterPro" id="IPR008984">
    <property type="entry name" value="SMAD_FHA_dom_sf"/>
</dbReference>
<feature type="region of interest" description="Disordered" evidence="11">
    <location>
        <begin position="953"/>
        <end position="995"/>
    </location>
</feature>
<dbReference type="Gene3D" id="2.60.200.20">
    <property type="match status" value="1"/>
</dbReference>
<protein>
    <submittedName>
        <fullName evidence="13">Kinesin-3</fullName>
    </submittedName>
</protein>
<feature type="domain" description="Kinesin motor" evidence="12">
    <location>
        <begin position="5"/>
        <end position="359"/>
    </location>
</feature>
<dbReference type="Gene3D" id="3.40.850.10">
    <property type="entry name" value="Kinesin motor domain"/>
    <property type="match status" value="1"/>
</dbReference>